<name>A0ACC0B3P7_CATRO</name>
<reference evidence="2" key="1">
    <citation type="journal article" date="2023" name="Nat. Plants">
        <title>Single-cell RNA sequencing provides a high-resolution roadmap for understanding the multicellular compartmentation of specialized metabolism.</title>
        <authorList>
            <person name="Sun S."/>
            <person name="Shen X."/>
            <person name="Li Y."/>
            <person name="Li Y."/>
            <person name="Wang S."/>
            <person name="Li R."/>
            <person name="Zhang H."/>
            <person name="Shen G."/>
            <person name="Guo B."/>
            <person name="Wei J."/>
            <person name="Xu J."/>
            <person name="St-Pierre B."/>
            <person name="Chen S."/>
            <person name="Sun C."/>
        </authorList>
    </citation>
    <scope>NUCLEOTIDE SEQUENCE [LARGE SCALE GENOMIC DNA]</scope>
</reference>
<sequence length="291" mass="31641">MQLQMPNIRQASTLALLPRVQDGVQGQQSAAQNLPGLPPLPQSKGQYNLLSQAQETPVSAGHPSSVLYSQHNALPQSFVQPQMQLSQLAQSKVLHQGQLPLQSGNTTLPSIRPQPQGNFSFRPHIPVTTSSSLKQQVQHPILQHPPQVATPVNVAYSQPQLLRPPVLDQGFQHSSSLSGIPENISRDPRRQIISARINDVLEPATRPSNLVRLTDKNVASAASGQSQAFSTSLDQISKVEEASASVTQLPPDVESALLQQVMNLTPEQLSSLPPDQQQQVIQLQQMLRQAT</sequence>
<keyword evidence="2" id="KW-1185">Reference proteome</keyword>
<comment type="caution">
    <text evidence="1">The sequence shown here is derived from an EMBL/GenBank/DDBJ whole genome shotgun (WGS) entry which is preliminary data.</text>
</comment>
<dbReference type="Proteomes" id="UP001060085">
    <property type="component" value="Linkage Group LG04"/>
</dbReference>
<organism evidence="1 2">
    <name type="scientific">Catharanthus roseus</name>
    <name type="common">Madagascar periwinkle</name>
    <name type="synonym">Vinca rosea</name>
    <dbReference type="NCBI Taxonomy" id="4058"/>
    <lineage>
        <taxon>Eukaryota</taxon>
        <taxon>Viridiplantae</taxon>
        <taxon>Streptophyta</taxon>
        <taxon>Embryophyta</taxon>
        <taxon>Tracheophyta</taxon>
        <taxon>Spermatophyta</taxon>
        <taxon>Magnoliopsida</taxon>
        <taxon>eudicotyledons</taxon>
        <taxon>Gunneridae</taxon>
        <taxon>Pentapetalae</taxon>
        <taxon>asterids</taxon>
        <taxon>lamiids</taxon>
        <taxon>Gentianales</taxon>
        <taxon>Apocynaceae</taxon>
        <taxon>Rauvolfioideae</taxon>
        <taxon>Vinceae</taxon>
        <taxon>Catharanthinae</taxon>
        <taxon>Catharanthus</taxon>
    </lineage>
</organism>
<dbReference type="EMBL" id="CM044704">
    <property type="protein sequence ID" value="KAI5667260.1"/>
    <property type="molecule type" value="Genomic_DNA"/>
</dbReference>
<evidence type="ECO:0000313" key="1">
    <source>
        <dbReference type="EMBL" id="KAI5667260.1"/>
    </source>
</evidence>
<protein>
    <submittedName>
        <fullName evidence="1">Uncharacterized protein</fullName>
    </submittedName>
</protein>
<proteinExistence type="predicted"/>
<accession>A0ACC0B3P7</accession>
<gene>
    <name evidence="1" type="ORF">M9H77_17113</name>
</gene>
<evidence type="ECO:0000313" key="2">
    <source>
        <dbReference type="Proteomes" id="UP001060085"/>
    </source>
</evidence>